<dbReference type="RefSeq" id="WP_341374767.1">
    <property type="nucleotide sequence ID" value="NZ_JBBUTF010000012.1"/>
</dbReference>
<dbReference type="Proteomes" id="UP001368500">
    <property type="component" value="Unassembled WGS sequence"/>
</dbReference>
<evidence type="ECO:0000256" key="3">
    <source>
        <dbReference type="ARBA" id="ARBA00022777"/>
    </source>
</evidence>
<dbReference type="PANTHER" id="PTHR43085:SF15">
    <property type="entry name" value="2-DEHYDRO-3-DEOXYGLUCONOKINASE"/>
    <property type="match status" value="1"/>
</dbReference>
<feature type="region of interest" description="Disordered" evidence="4">
    <location>
        <begin position="29"/>
        <end position="51"/>
    </location>
</feature>
<keyword evidence="2" id="KW-0808">Transferase</keyword>
<evidence type="ECO:0000313" key="6">
    <source>
        <dbReference type="EMBL" id="MEK8026982.1"/>
    </source>
</evidence>
<organism evidence="6 7">
    <name type="scientific">Pseudaquabacterium rugosum</name>
    <dbReference type="NCBI Taxonomy" id="2984194"/>
    <lineage>
        <taxon>Bacteria</taxon>
        <taxon>Pseudomonadati</taxon>
        <taxon>Pseudomonadota</taxon>
        <taxon>Betaproteobacteria</taxon>
        <taxon>Burkholderiales</taxon>
        <taxon>Sphaerotilaceae</taxon>
        <taxon>Pseudaquabacterium</taxon>
    </lineage>
</organism>
<comment type="similarity">
    <text evidence="1">Belongs to the carbohydrate kinase PfkB family.</text>
</comment>
<dbReference type="InterPro" id="IPR011611">
    <property type="entry name" value="PfkB_dom"/>
</dbReference>
<dbReference type="InterPro" id="IPR002173">
    <property type="entry name" value="Carboh/pur_kinase_PfkB_CS"/>
</dbReference>
<comment type="caution">
    <text evidence="6">The sequence shown here is derived from an EMBL/GenBank/DDBJ whole genome shotgun (WGS) entry which is preliminary data.</text>
</comment>
<gene>
    <name evidence="6" type="ORF">AACH11_13505</name>
</gene>
<dbReference type="SUPFAM" id="SSF53613">
    <property type="entry name" value="Ribokinase-like"/>
    <property type="match status" value="1"/>
</dbReference>
<dbReference type="InterPro" id="IPR050306">
    <property type="entry name" value="PfkB_Carbo_kinase"/>
</dbReference>
<protein>
    <submittedName>
        <fullName evidence="6">PfkB family carbohydrate kinase</fullName>
    </submittedName>
</protein>
<evidence type="ECO:0000259" key="5">
    <source>
        <dbReference type="Pfam" id="PF00294"/>
    </source>
</evidence>
<dbReference type="Pfam" id="PF00294">
    <property type="entry name" value="PfkB"/>
    <property type="match status" value="1"/>
</dbReference>
<keyword evidence="7" id="KW-1185">Reference proteome</keyword>
<dbReference type="PANTHER" id="PTHR43085">
    <property type="entry name" value="HEXOKINASE FAMILY MEMBER"/>
    <property type="match status" value="1"/>
</dbReference>
<dbReference type="PROSITE" id="PS00584">
    <property type="entry name" value="PFKB_KINASES_2"/>
    <property type="match status" value="1"/>
</dbReference>
<dbReference type="InterPro" id="IPR029056">
    <property type="entry name" value="Ribokinase-like"/>
</dbReference>
<evidence type="ECO:0000256" key="4">
    <source>
        <dbReference type="SAM" id="MobiDB-lite"/>
    </source>
</evidence>
<evidence type="ECO:0000313" key="7">
    <source>
        <dbReference type="Proteomes" id="UP001368500"/>
    </source>
</evidence>
<evidence type="ECO:0000256" key="2">
    <source>
        <dbReference type="ARBA" id="ARBA00022679"/>
    </source>
</evidence>
<dbReference type="EMBL" id="JBBUTF010000012">
    <property type="protein sequence ID" value="MEK8026982.1"/>
    <property type="molecule type" value="Genomic_DNA"/>
</dbReference>
<accession>A0ABU9BAQ3</accession>
<feature type="domain" description="Carbohydrate kinase PfkB" evidence="5">
    <location>
        <begin position="86"/>
        <end position="243"/>
    </location>
</feature>
<dbReference type="Gene3D" id="3.40.1190.20">
    <property type="match status" value="1"/>
</dbReference>
<reference evidence="6 7" key="1">
    <citation type="submission" date="2024-04" db="EMBL/GenBank/DDBJ databases">
        <title>Novel species of the genus Ideonella isolated from streams.</title>
        <authorList>
            <person name="Lu H."/>
        </authorList>
    </citation>
    <scope>NUCLEOTIDE SEQUENCE [LARGE SCALE GENOMIC DNA]</scope>
    <source>
        <strain evidence="6 7">BYS139W</strain>
    </source>
</reference>
<sequence>MCVLPVRVGPRRWRQSCCHRGLPQCVQTRRAPLRPIGRSPGGGPPRTSGGVKLSGLRVVPIGRISGLLTATRDCGLIHVSSIGATGRRHLLEALRQARRAGTVVSFDPNVRTRLWSDLTELRTAMRAILDVTDIALPSFDDEAALWGDADPQSTLSRLEHAGVQEIVVKNGAGEVACSWSGRREILPTPRIDRVIDTTGAGDSFNAGYLAGRLVGLPMTQACHIGQQLAGIVIGHYGALTPVDALDHVRAVVQTPANISRAVHVHA</sequence>
<keyword evidence="3 6" id="KW-0418">Kinase</keyword>
<proteinExistence type="inferred from homology"/>
<dbReference type="GO" id="GO:0016301">
    <property type="term" value="F:kinase activity"/>
    <property type="evidence" value="ECO:0007669"/>
    <property type="project" value="UniProtKB-KW"/>
</dbReference>
<name>A0ABU9BAQ3_9BURK</name>
<evidence type="ECO:0000256" key="1">
    <source>
        <dbReference type="ARBA" id="ARBA00010688"/>
    </source>
</evidence>